<dbReference type="EMBL" id="LR796826">
    <property type="protein sequence ID" value="CAB4168483.1"/>
    <property type="molecule type" value="Genomic_DNA"/>
</dbReference>
<organism evidence="4">
    <name type="scientific">uncultured Caudovirales phage</name>
    <dbReference type="NCBI Taxonomy" id="2100421"/>
    <lineage>
        <taxon>Viruses</taxon>
        <taxon>Duplodnaviria</taxon>
        <taxon>Heunggongvirae</taxon>
        <taxon>Uroviricota</taxon>
        <taxon>Caudoviricetes</taxon>
        <taxon>Peduoviridae</taxon>
        <taxon>Maltschvirus</taxon>
        <taxon>Maltschvirus maltsch</taxon>
    </lineage>
</organism>
<protein>
    <submittedName>
        <fullName evidence="4">Uncharacterized protein</fullName>
    </submittedName>
</protein>
<evidence type="ECO:0000313" key="5">
    <source>
        <dbReference type="EMBL" id="CAB4205270.1"/>
    </source>
</evidence>
<dbReference type="EMBL" id="LR797251">
    <property type="protein sequence ID" value="CAB4196459.1"/>
    <property type="molecule type" value="Genomic_DNA"/>
</dbReference>
<evidence type="ECO:0000313" key="3">
    <source>
        <dbReference type="EMBL" id="CAB4168483.1"/>
    </source>
</evidence>
<evidence type="ECO:0000256" key="1">
    <source>
        <dbReference type="SAM" id="MobiDB-lite"/>
    </source>
</evidence>
<reference evidence="4" key="1">
    <citation type="submission" date="2020-05" db="EMBL/GenBank/DDBJ databases">
        <authorList>
            <person name="Chiriac C."/>
            <person name="Salcher M."/>
            <person name="Ghai R."/>
            <person name="Kavagutti S V."/>
        </authorList>
    </citation>
    <scope>NUCLEOTIDE SEQUENCE</scope>
</reference>
<dbReference type="EMBL" id="LR796816">
    <property type="protein sequence ID" value="CAB4167610.1"/>
    <property type="molecule type" value="Genomic_DNA"/>
</dbReference>
<proteinExistence type="predicted"/>
<accession>A0A6J5RHK2</accession>
<dbReference type="EMBL" id="LR797357">
    <property type="protein sequence ID" value="CAB4205270.1"/>
    <property type="molecule type" value="Genomic_DNA"/>
</dbReference>
<feature type="region of interest" description="Disordered" evidence="1">
    <location>
        <begin position="1"/>
        <end position="24"/>
    </location>
</feature>
<evidence type="ECO:0000313" key="4">
    <source>
        <dbReference type="EMBL" id="CAB4196459.1"/>
    </source>
</evidence>
<name>A0A6J5RHK2_9CAUD</name>
<gene>
    <name evidence="4" type="ORF">UFOVP1292_63</name>
    <name evidence="5" type="ORF">UFOVP1411_54</name>
    <name evidence="2" type="ORF">UFOVP859_32</name>
    <name evidence="3" type="ORF">UFOVP882_29</name>
</gene>
<evidence type="ECO:0000313" key="2">
    <source>
        <dbReference type="EMBL" id="CAB4167610.1"/>
    </source>
</evidence>
<sequence>MSATKALNGFKPSRIRGSGPNSGGATEYRVSTGYAANIFYGDLVRNVNGYVQVISAITDMTAGVFVGCRYVADGKPVWSKYWPSGTSVTEAWAMVVDDPMATFIVQADASVSVGDLNSQNFDVTLGAGSTLTGNSGFGIKASTRKTTPGMVRPIDAYRIPGNSVDIGATMAYPYLEVRLIQDGSSTYSVVTSVSALNVSIN</sequence>